<dbReference type="SUPFAM" id="SSF75011">
    <property type="entry name" value="3-carboxy-cis,cis-mucoante lactonizing enzyme"/>
    <property type="match status" value="1"/>
</dbReference>
<dbReference type="Pfam" id="PF13860">
    <property type="entry name" value="FlgD_ig"/>
    <property type="match status" value="1"/>
</dbReference>
<evidence type="ECO:0000313" key="4">
    <source>
        <dbReference type="Proteomes" id="UP000739538"/>
    </source>
</evidence>
<accession>A0A956NHT0</accession>
<dbReference type="Gene3D" id="2.60.40.4070">
    <property type="match status" value="1"/>
</dbReference>
<comment type="caution">
    <text evidence="3">The sequence shown here is derived from an EMBL/GenBank/DDBJ whole genome shotgun (WGS) entry which is preliminary data.</text>
</comment>
<evidence type="ECO:0000259" key="2">
    <source>
        <dbReference type="Pfam" id="PF13860"/>
    </source>
</evidence>
<dbReference type="PANTHER" id="PTHR47197">
    <property type="entry name" value="PROTEIN NIRF"/>
    <property type="match status" value="1"/>
</dbReference>
<gene>
    <name evidence="3" type="ORF">KDA27_27405</name>
</gene>
<sequence length="722" mass="75234">MRTSSIGLLLFLALLLSPRLVPAALAQCADYRDFLHWEELIPTGVWAGSICASDDYAYAMDTADGYCGLVVIDITSTPSRIVGRVDFPGIGYDVSLHGDHVWVAAGHGGLVAVDVSDPTNPTVAGTASTPGWAVGIAIQGDVAYVADGNGFQVVAIHNPQSPQLYGHLSWSAATGVAVAGTHAYVVDPEFGLRIVDVTKPSYPTLVGSLELVGCVVSRVELLGQFAIIASNYSLDVVDVSNPYHPQLVGDLQKSQGYPWFFDLALVGSLACVADMSTMQVVDLSDPTSPHVIGSVPVPGESYGVAVSGGRAYLASGPPGVQVVNITNPESVPILGAVYTGGYARDLVLSGPYGFVAGYTGGLSVVDVSNPADPLLVTRLPLPSPTMDTDLSGAFLYAATHAGLYVLDVSDPPNPVVVGTLPLSGITQGVTAVEDYAYVGQRDSGTVRIIDVSDPHSPTEVSELVLAETSTAACLVGTHLYFAVGEQGIQVADVSDPEHPAIIGQVAVPGQAVFVTVTGDRAYVSKGDGLVIYDATDPGNLFPIGEFSTPWQTRGVAVSGNVAYVACGDIGSIAAIDVEDPAGPVLLGELSMPWGGAGGPVVREYLYLPDGQAGLDVLPLQCTIADVETPQDFGRQVSVFPNPTSGSTRLALSPNLGGRVTLTIFDCAGRVVRHLFSGVPERGMRTFEWGGDDDDGRPVTSGVYFLEVRTPDTGHTRSLVVIR</sequence>
<keyword evidence="1" id="KW-0732">Signal</keyword>
<dbReference type="InterPro" id="IPR025965">
    <property type="entry name" value="FlgD/Vpr_Ig-like"/>
</dbReference>
<feature type="domain" description="FlgD/Vpr Ig-like" evidence="2">
    <location>
        <begin position="657"/>
        <end position="709"/>
    </location>
</feature>
<proteinExistence type="predicted"/>
<reference evidence="3" key="1">
    <citation type="submission" date="2020-04" db="EMBL/GenBank/DDBJ databases">
        <authorList>
            <person name="Zhang T."/>
        </authorList>
    </citation>
    <scope>NUCLEOTIDE SEQUENCE</scope>
    <source>
        <strain evidence="3">HKST-UBA02</strain>
    </source>
</reference>
<dbReference type="PANTHER" id="PTHR47197:SF3">
    <property type="entry name" value="DIHYDRO-HEME D1 DEHYDROGENASE"/>
    <property type="match status" value="1"/>
</dbReference>
<dbReference type="Proteomes" id="UP000739538">
    <property type="component" value="Unassembled WGS sequence"/>
</dbReference>
<name>A0A956NHT0_UNCEI</name>
<dbReference type="EMBL" id="JAGQHS010000389">
    <property type="protein sequence ID" value="MCA9759553.1"/>
    <property type="molecule type" value="Genomic_DNA"/>
</dbReference>
<dbReference type="InterPro" id="IPR013211">
    <property type="entry name" value="LVIVD"/>
</dbReference>
<dbReference type="AlphaFoldDB" id="A0A956NHT0"/>
<evidence type="ECO:0000256" key="1">
    <source>
        <dbReference type="SAM" id="SignalP"/>
    </source>
</evidence>
<dbReference type="InterPro" id="IPR015943">
    <property type="entry name" value="WD40/YVTN_repeat-like_dom_sf"/>
</dbReference>
<dbReference type="InterPro" id="IPR026444">
    <property type="entry name" value="Secre_tail"/>
</dbReference>
<organism evidence="3 4">
    <name type="scientific">Eiseniibacteriota bacterium</name>
    <dbReference type="NCBI Taxonomy" id="2212470"/>
    <lineage>
        <taxon>Bacteria</taxon>
        <taxon>Candidatus Eiseniibacteriota</taxon>
    </lineage>
</organism>
<dbReference type="Pfam" id="PF08309">
    <property type="entry name" value="LVIVD"/>
    <property type="match status" value="13"/>
</dbReference>
<evidence type="ECO:0000313" key="3">
    <source>
        <dbReference type="EMBL" id="MCA9759553.1"/>
    </source>
</evidence>
<protein>
    <submittedName>
        <fullName evidence="3">T9SS type A sorting domain-containing protein</fullName>
    </submittedName>
</protein>
<reference evidence="3" key="2">
    <citation type="journal article" date="2021" name="Microbiome">
        <title>Successional dynamics and alternative stable states in a saline activated sludge microbial community over 9 years.</title>
        <authorList>
            <person name="Wang Y."/>
            <person name="Ye J."/>
            <person name="Ju F."/>
            <person name="Liu L."/>
            <person name="Boyd J.A."/>
            <person name="Deng Y."/>
            <person name="Parks D.H."/>
            <person name="Jiang X."/>
            <person name="Yin X."/>
            <person name="Woodcroft B.J."/>
            <person name="Tyson G.W."/>
            <person name="Hugenholtz P."/>
            <person name="Polz M.F."/>
            <person name="Zhang T."/>
        </authorList>
    </citation>
    <scope>NUCLEOTIDE SEQUENCE</scope>
    <source>
        <strain evidence="3">HKST-UBA02</strain>
    </source>
</reference>
<dbReference type="SUPFAM" id="SSF50969">
    <property type="entry name" value="YVTN repeat-like/Quinoprotein amine dehydrogenase"/>
    <property type="match status" value="1"/>
</dbReference>
<dbReference type="NCBIfam" id="TIGR04183">
    <property type="entry name" value="Por_Secre_tail"/>
    <property type="match status" value="1"/>
</dbReference>
<feature type="signal peptide" evidence="1">
    <location>
        <begin position="1"/>
        <end position="23"/>
    </location>
</feature>
<dbReference type="Gene3D" id="2.130.10.10">
    <property type="entry name" value="YVTN repeat-like/Quinoprotein amine dehydrogenase"/>
    <property type="match status" value="1"/>
</dbReference>
<feature type="chain" id="PRO_5037993769" evidence="1">
    <location>
        <begin position="24"/>
        <end position="722"/>
    </location>
</feature>
<dbReference type="InterPro" id="IPR051200">
    <property type="entry name" value="Host-pathogen_enzymatic-act"/>
</dbReference>
<dbReference type="InterPro" id="IPR011044">
    <property type="entry name" value="Quino_amine_DH_bsu"/>
</dbReference>